<proteinExistence type="predicted"/>
<dbReference type="AlphaFoldDB" id="B4NUF5"/>
<dbReference type="EMBL" id="CH983939">
    <property type="protein sequence ID" value="EDX16602.1"/>
    <property type="molecule type" value="Genomic_DNA"/>
</dbReference>
<dbReference type="Proteomes" id="UP000000304">
    <property type="component" value="Unassembled WGS sequence"/>
</dbReference>
<reference evidence="2 3" key="1">
    <citation type="journal article" date="2007" name="Nature">
        <title>Evolution of genes and genomes on the Drosophila phylogeny.</title>
        <authorList>
            <consortium name="Drosophila 12 Genomes Consortium"/>
            <person name="Clark A.G."/>
            <person name="Eisen M.B."/>
            <person name="Smith D.R."/>
            <person name="Bergman C.M."/>
            <person name="Oliver B."/>
            <person name="Markow T.A."/>
            <person name="Kaufman T.C."/>
            <person name="Kellis M."/>
            <person name="Gelbart W."/>
            <person name="Iyer V.N."/>
            <person name="Pollard D.A."/>
            <person name="Sackton T.B."/>
            <person name="Larracuente A.M."/>
            <person name="Singh N.D."/>
            <person name="Abad J.P."/>
            <person name="Abt D.N."/>
            <person name="Adryan B."/>
            <person name="Aguade M."/>
            <person name="Akashi H."/>
            <person name="Anderson W.W."/>
            <person name="Aquadro C.F."/>
            <person name="Ardell D.H."/>
            <person name="Arguello R."/>
            <person name="Artieri C.G."/>
            <person name="Barbash D.A."/>
            <person name="Barker D."/>
            <person name="Barsanti P."/>
            <person name="Batterham P."/>
            <person name="Batzoglou S."/>
            <person name="Begun D."/>
            <person name="Bhutkar A."/>
            <person name="Blanco E."/>
            <person name="Bosak S.A."/>
            <person name="Bradley R.K."/>
            <person name="Brand A.D."/>
            <person name="Brent M.R."/>
            <person name="Brooks A.N."/>
            <person name="Brown R.H."/>
            <person name="Butlin R.K."/>
            <person name="Caggese C."/>
            <person name="Calvi B.R."/>
            <person name="Bernardo de Carvalho A."/>
            <person name="Caspi A."/>
            <person name="Castrezana S."/>
            <person name="Celniker S.E."/>
            <person name="Chang J.L."/>
            <person name="Chapple C."/>
            <person name="Chatterji S."/>
            <person name="Chinwalla A."/>
            <person name="Civetta A."/>
            <person name="Clifton S.W."/>
            <person name="Comeron J.M."/>
            <person name="Costello J.C."/>
            <person name="Coyne J.A."/>
            <person name="Daub J."/>
            <person name="David R.G."/>
            <person name="Delcher A.L."/>
            <person name="Delehaunty K."/>
            <person name="Do C.B."/>
            <person name="Ebling H."/>
            <person name="Edwards K."/>
            <person name="Eickbush T."/>
            <person name="Evans J.D."/>
            <person name="Filipski A."/>
            <person name="Findeiss S."/>
            <person name="Freyhult E."/>
            <person name="Fulton L."/>
            <person name="Fulton R."/>
            <person name="Garcia A.C."/>
            <person name="Gardiner A."/>
            <person name="Garfield D.A."/>
            <person name="Garvin B.E."/>
            <person name="Gibson G."/>
            <person name="Gilbert D."/>
            <person name="Gnerre S."/>
            <person name="Godfrey J."/>
            <person name="Good R."/>
            <person name="Gotea V."/>
            <person name="Gravely B."/>
            <person name="Greenberg A.J."/>
            <person name="Griffiths-Jones S."/>
            <person name="Gross S."/>
            <person name="Guigo R."/>
            <person name="Gustafson E.A."/>
            <person name="Haerty W."/>
            <person name="Hahn M.W."/>
            <person name="Halligan D.L."/>
            <person name="Halpern A.L."/>
            <person name="Halter G.M."/>
            <person name="Han M.V."/>
            <person name="Heger A."/>
            <person name="Hillier L."/>
            <person name="Hinrichs A.S."/>
            <person name="Holmes I."/>
            <person name="Hoskins R.A."/>
            <person name="Hubisz M.J."/>
            <person name="Hultmark D."/>
            <person name="Huntley M.A."/>
            <person name="Jaffe D.B."/>
            <person name="Jagadeeshan S."/>
            <person name="Jeck W.R."/>
            <person name="Johnson J."/>
            <person name="Jones C.D."/>
            <person name="Jordan W.C."/>
            <person name="Karpen G.H."/>
            <person name="Kataoka E."/>
            <person name="Keightley P.D."/>
            <person name="Kheradpour P."/>
            <person name="Kirkness E.F."/>
            <person name="Koerich L.B."/>
            <person name="Kristiansen K."/>
            <person name="Kudrna D."/>
            <person name="Kulathinal R.J."/>
            <person name="Kumar S."/>
            <person name="Kwok R."/>
            <person name="Lander E."/>
            <person name="Langley C.H."/>
            <person name="Lapoint R."/>
            <person name="Lazzaro B.P."/>
            <person name="Lee S.J."/>
            <person name="Levesque L."/>
            <person name="Li R."/>
            <person name="Lin C.F."/>
            <person name="Lin M.F."/>
            <person name="Lindblad-Toh K."/>
            <person name="Llopart A."/>
            <person name="Long M."/>
            <person name="Low L."/>
            <person name="Lozovsky E."/>
            <person name="Lu J."/>
            <person name="Luo M."/>
            <person name="Machado C.A."/>
            <person name="Makalowski W."/>
            <person name="Marzo M."/>
            <person name="Matsuda M."/>
            <person name="Matzkin L."/>
            <person name="McAllister B."/>
            <person name="McBride C.S."/>
            <person name="McKernan B."/>
            <person name="McKernan K."/>
            <person name="Mendez-Lago M."/>
            <person name="Minx P."/>
            <person name="Mollenhauer M.U."/>
            <person name="Montooth K."/>
            <person name="Mount S.M."/>
            <person name="Mu X."/>
            <person name="Myers E."/>
            <person name="Negre B."/>
            <person name="Newfeld S."/>
            <person name="Nielsen R."/>
            <person name="Noor M.A."/>
            <person name="O'Grady P."/>
            <person name="Pachter L."/>
            <person name="Papaceit M."/>
            <person name="Parisi M.J."/>
            <person name="Parisi M."/>
            <person name="Parts L."/>
            <person name="Pedersen J.S."/>
            <person name="Pesole G."/>
            <person name="Phillippy A.M."/>
            <person name="Ponting C.P."/>
            <person name="Pop M."/>
            <person name="Porcelli D."/>
            <person name="Powell J.R."/>
            <person name="Prohaska S."/>
            <person name="Pruitt K."/>
            <person name="Puig M."/>
            <person name="Quesneville H."/>
            <person name="Ram K.R."/>
            <person name="Rand D."/>
            <person name="Rasmussen M.D."/>
            <person name="Reed L.K."/>
            <person name="Reenan R."/>
            <person name="Reily A."/>
            <person name="Remington K.A."/>
            <person name="Rieger T.T."/>
            <person name="Ritchie M.G."/>
            <person name="Robin C."/>
            <person name="Rogers Y.H."/>
            <person name="Rohde C."/>
            <person name="Rozas J."/>
            <person name="Rubenfield M.J."/>
            <person name="Ruiz A."/>
            <person name="Russo S."/>
            <person name="Salzberg S.L."/>
            <person name="Sanchez-Gracia A."/>
            <person name="Saranga D.J."/>
            <person name="Sato H."/>
            <person name="Schaeffer S.W."/>
            <person name="Schatz M.C."/>
            <person name="Schlenke T."/>
            <person name="Schwartz R."/>
            <person name="Segarra C."/>
            <person name="Singh R.S."/>
            <person name="Sirot L."/>
            <person name="Sirota M."/>
            <person name="Sisneros N.B."/>
            <person name="Smith C.D."/>
            <person name="Smith T.F."/>
            <person name="Spieth J."/>
            <person name="Stage D.E."/>
            <person name="Stark A."/>
            <person name="Stephan W."/>
            <person name="Strausberg R.L."/>
            <person name="Strempel S."/>
            <person name="Sturgill D."/>
            <person name="Sutton G."/>
            <person name="Sutton G.G."/>
            <person name="Tao W."/>
            <person name="Teichmann S."/>
            <person name="Tobari Y.N."/>
            <person name="Tomimura Y."/>
            <person name="Tsolas J.M."/>
            <person name="Valente V.L."/>
            <person name="Venter E."/>
            <person name="Venter J.C."/>
            <person name="Vicario S."/>
            <person name="Vieira F.G."/>
            <person name="Vilella A.J."/>
            <person name="Villasante A."/>
            <person name="Walenz B."/>
            <person name="Wang J."/>
            <person name="Wasserman M."/>
            <person name="Watts T."/>
            <person name="Wilson D."/>
            <person name="Wilson R.K."/>
            <person name="Wing R.A."/>
            <person name="Wolfner M.F."/>
            <person name="Wong A."/>
            <person name="Wong G.K."/>
            <person name="Wu C.I."/>
            <person name="Wu G."/>
            <person name="Yamamoto D."/>
            <person name="Yang H.P."/>
            <person name="Yang S.P."/>
            <person name="Yorke J.A."/>
            <person name="Yoshida K."/>
            <person name="Zdobnov E."/>
            <person name="Zhang P."/>
            <person name="Zhang Y."/>
            <person name="Zimin A.V."/>
            <person name="Baldwin J."/>
            <person name="Abdouelleil A."/>
            <person name="Abdulkadir J."/>
            <person name="Abebe A."/>
            <person name="Abera B."/>
            <person name="Abreu J."/>
            <person name="Acer S.C."/>
            <person name="Aftuck L."/>
            <person name="Alexander A."/>
            <person name="An P."/>
            <person name="Anderson E."/>
            <person name="Anderson S."/>
            <person name="Arachi H."/>
            <person name="Azer M."/>
            <person name="Bachantsang P."/>
            <person name="Barry A."/>
            <person name="Bayul T."/>
            <person name="Berlin A."/>
            <person name="Bessette D."/>
            <person name="Bloom T."/>
            <person name="Blye J."/>
            <person name="Boguslavskiy L."/>
            <person name="Bonnet C."/>
            <person name="Boukhgalter B."/>
            <person name="Bourzgui I."/>
            <person name="Brown A."/>
            <person name="Cahill P."/>
            <person name="Channer S."/>
            <person name="Cheshatsang Y."/>
            <person name="Chuda L."/>
            <person name="Citroen M."/>
            <person name="Collymore A."/>
            <person name="Cooke P."/>
            <person name="Costello M."/>
            <person name="D'Aco K."/>
            <person name="Daza R."/>
            <person name="De Haan G."/>
            <person name="DeGray S."/>
            <person name="DeMaso C."/>
            <person name="Dhargay N."/>
            <person name="Dooley K."/>
            <person name="Dooley E."/>
            <person name="Doricent M."/>
            <person name="Dorje P."/>
            <person name="Dorjee K."/>
            <person name="Dupes A."/>
            <person name="Elong R."/>
            <person name="Falk J."/>
            <person name="Farina A."/>
            <person name="Faro S."/>
            <person name="Ferguson D."/>
            <person name="Fisher S."/>
            <person name="Foley C.D."/>
            <person name="Franke A."/>
            <person name="Friedrich D."/>
            <person name="Gadbois L."/>
            <person name="Gearin G."/>
            <person name="Gearin C.R."/>
            <person name="Giannoukos G."/>
            <person name="Goode T."/>
            <person name="Graham J."/>
            <person name="Grandbois E."/>
            <person name="Grewal S."/>
            <person name="Gyaltsen K."/>
            <person name="Hafez N."/>
            <person name="Hagos B."/>
            <person name="Hall J."/>
            <person name="Henson C."/>
            <person name="Hollinger A."/>
            <person name="Honan T."/>
            <person name="Huard M.D."/>
            <person name="Hughes L."/>
            <person name="Hurhula B."/>
            <person name="Husby M.E."/>
            <person name="Kamat A."/>
            <person name="Kanga B."/>
            <person name="Kashin S."/>
            <person name="Khazanovich D."/>
            <person name="Kisner P."/>
            <person name="Lance K."/>
            <person name="Lara M."/>
            <person name="Lee W."/>
            <person name="Lennon N."/>
            <person name="Letendre F."/>
            <person name="LeVine R."/>
            <person name="Lipovsky A."/>
            <person name="Liu X."/>
            <person name="Liu J."/>
            <person name="Liu S."/>
            <person name="Lokyitsang T."/>
            <person name="Lokyitsang Y."/>
            <person name="Lubonja R."/>
            <person name="Lui A."/>
            <person name="MacDonald P."/>
            <person name="Magnisalis V."/>
            <person name="Maru K."/>
            <person name="Matthews C."/>
            <person name="McCusker W."/>
            <person name="McDonough S."/>
            <person name="Mehta T."/>
            <person name="Meldrim J."/>
            <person name="Meneus L."/>
            <person name="Mihai O."/>
            <person name="Mihalev A."/>
            <person name="Mihova T."/>
            <person name="Mittelman R."/>
            <person name="Mlenga V."/>
            <person name="Montmayeur A."/>
            <person name="Mulrain L."/>
            <person name="Navidi A."/>
            <person name="Naylor J."/>
            <person name="Negash T."/>
            <person name="Nguyen T."/>
            <person name="Nguyen N."/>
            <person name="Nicol R."/>
            <person name="Norbu C."/>
            <person name="Norbu N."/>
            <person name="Novod N."/>
            <person name="O'Neill B."/>
            <person name="Osman S."/>
            <person name="Markiewicz E."/>
            <person name="Oyono O.L."/>
            <person name="Patti C."/>
            <person name="Phunkhang P."/>
            <person name="Pierre F."/>
            <person name="Priest M."/>
            <person name="Raghuraman S."/>
            <person name="Rege F."/>
            <person name="Reyes R."/>
            <person name="Rise C."/>
            <person name="Rogov P."/>
            <person name="Ross K."/>
            <person name="Ryan E."/>
            <person name="Settipalli S."/>
            <person name="Shea T."/>
            <person name="Sherpa N."/>
            <person name="Shi L."/>
            <person name="Shih D."/>
            <person name="Sparrow T."/>
            <person name="Spaulding J."/>
            <person name="Stalker J."/>
            <person name="Stange-Thomann N."/>
            <person name="Stavropoulos S."/>
            <person name="Stone C."/>
            <person name="Strader C."/>
            <person name="Tesfaye S."/>
            <person name="Thomson T."/>
            <person name="Thoulutsang Y."/>
            <person name="Thoulutsang D."/>
            <person name="Topham K."/>
            <person name="Topping I."/>
            <person name="Tsamla T."/>
            <person name="Vassiliev H."/>
            <person name="Vo A."/>
            <person name="Wangchuk T."/>
            <person name="Wangdi T."/>
            <person name="Weiand M."/>
            <person name="Wilkinson J."/>
            <person name="Wilson A."/>
            <person name="Yadav S."/>
            <person name="Young G."/>
            <person name="Yu Q."/>
            <person name="Zembek L."/>
            <person name="Zhong D."/>
            <person name="Zimmer A."/>
            <person name="Zwirko Z."/>
            <person name="Jaffe D.B."/>
            <person name="Alvarez P."/>
            <person name="Brockman W."/>
            <person name="Butler J."/>
            <person name="Chin C."/>
            <person name="Gnerre S."/>
            <person name="Grabherr M."/>
            <person name="Kleber M."/>
            <person name="Mauceli E."/>
            <person name="MacCallum I."/>
        </authorList>
    </citation>
    <scope>NUCLEOTIDE SEQUENCE [LARGE SCALE GENOMIC DNA]</scope>
    <source>
        <strain evidence="3">white501</strain>
    </source>
</reference>
<dbReference type="Bgee" id="FBgn0196135">
    <property type="expression patterns" value="Expressed in adult organism and 3 other cell types or tissues"/>
</dbReference>
<protein>
    <submittedName>
        <fullName evidence="2">GD24815</fullName>
    </submittedName>
</protein>
<dbReference type="STRING" id="7240.B4NUF5"/>
<accession>B4NUF5</accession>
<gene>
    <name evidence="2" type="primary">Dsim\GD24815</name>
    <name evidence="2" type="ORF">Dsim_GD24815</name>
</gene>
<dbReference type="GO" id="GO:0030135">
    <property type="term" value="C:coated vesicle"/>
    <property type="evidence" value="ECO:0007669"/>
    <property type="project" value="EnsemblMetazoa"/>
</dbReference>
<keyword evidence="3" id="KW-1185">Reference proteome</keyword>
<name>B4NUF5_DROSI</name>
<dbReference type="HOGENOM" id="CLU_1808231_0_0_1"/>
<evidence type="ECO:0000313" key="2">
    <source>
        <dbReference type="EMBL" id="EDX16602.1"/>
    </source>
</evidence>
<feature type="region of interest" description="Disordered" evidence="1">
    <location>
        <begin position="124"/>
        <end position="143"/>
    </location>
</feature>
<dbReference type="OrthoDB" id="8831087at2759"/>
<organism evidence="2 3">
    <name type="scientific">Drosophila simulans</name>
    <name type="common">Fruit fly</name>
    <dbReference type="NCBI Taxonomy" id="7240"/>
    <lineage>
        <taxon>Eukaryota</taxon>
        <taxon>Metazoa</taxon>
        <taxon>Ecdysozoa</taxon>
        <taxon>Arthropoda</taxon>
        <taxon>Hexapoda</taxon>
        <taxon>Insecta</taxon>
        <taxon>Pterygota</taxon>
        <taxon>Neoptera</taxon>
        <taxon>Endopterygota</taxon>
        <taxon>Diptera</taxon>
        <taxon>Brachycera</taxon>
        <taxon>Muscomorpha</taxon>
        <taxon>Ephydroidea</taxon>
        <taxon>Drosophilidae</taxon>
        <taxon>Drosophila</taxon>
        <taxon>Sophophora</taxon>
    </lineage>
</organism>
<sequence length="143" mass="14891">MHFQNPLATLGGTKAFLDHERTEAGVGFATETGTVSSRGSNDTFTTTSASSSFAAQQFSVPNALQRLLRPRQSASGDPMAQELLLESPRESKLHSLDGAGDGCGVGRQVPDILVADLDDDAAKSAGQFGGNYAGDDANARFVS</sequence>
<evidence type="ECO:0000313" key="3">
    <source>
        <dbReference type="Proteomes" id="UP000000304"/>
    </source>
</evidence>
<evidence type="ECO:0000256" key="1">
    <source>
        <dbReference type="SAM" id="MobiDB-lite"/>
    </source>
</evidence>